<dbReference type="Gene3D" id="3.10.450.90">
    <property type="entry name" value="ArcTGT, C2 domain"/>
    <property type="match status" value="1"/>
</dbReference>
<evidence type="ECO:0000313" key="7">
    <source>
        <dbReference type="Proteomes" id="UP000296216"/>
    </source>
</evidence>
<dbReference type="NCBIfam" id="NF040592">
    <property type="entry name" value="tRNA_mod_ArcS"/>
    <property type="match status" value="1"/>
</dbReference>
<dbReference type="InterPro" id="IPR036895">
    <property type="entry name" value="Uracil-DNA_glycosylase-like_sf"/>
</dbReference>
<dbReference type="InterPro" id="IPR040777">
    <property type="entry name" value="DUF5591"/>
</dbReference>
<evidence type="ECO:0000259" key="4">
    <source>
        <dbReference type="SMART" id="SM00359"/>
    </source>
</evidence>
<dbReference type="InterPro" id="IPR036511">
    <property type="entry name" value="TGT-like_sf"/>
</dbReference>
<dbReference type="PANTHER" id="PTHR46499">
    <property type="entry name" value="QUEUINE TRNA-RIBOSYLTRANSFERASE"/>
    <property type="match status" value="1"/>
</dbReference>
<dbReference type="GO" id="GO:0003723">
    <property type="term" value="F:RNA binding"/>
    <property type="evidence" value="ECO:0007669"/>
    <property type="project" value="InterPro"/>
</dbReference>
<comment type="pathway">
    <text evidence="1">tRNA modification; archaeosine-tRNA biosynthesis.</text>
</comment>
<dbReference type="RefSeq" id="WP_010903438.1">
    <property type="nucleotide sequence ID" value="NZ_VRYN01000001.1"/>
</dbReference>
<dbReference type="InterPro" id="IPR053418">
    <property type="entry name" value="Archaeosine_synthase_1"/>
</dbReference>
<dbReference type="Proteomes" id="UP000323075">
    <property type="component" value="Unassembled WGS sequence"/>
</dbReference>
<evidence type="ECO:0000313" key="8">
    <source>
        <dbReference type="Proteomes" id="UP000323075"/>
    </source>
</evidence>
<evidence type="ECO:0000313" key="6">
    <source>
        <dbReference type="EMBL" id="TYO81885.1"/>
    </source>
</evidence>
<dbReference type="GO" id="GO:0008483">
    <property type="term" value="F:transaminase activity"/>
    <property type="evidence" value="ECO:0007669"/>
    <property type="project" value="UniProtKB-KW"/>
</dbReference>
<dbReference type="SUPFAM" id="SSF88697">
    <property type="entry name" value="PUA domain-like"/>
    <property type="match status" value="1"/>
</dbReference>
<accession>A0A4D6GV13</accession>
<protein>
    <submittedName>
        <fullName evidence="5 6">Archaeosine synthase</fullName>
        <ecNumber evidence="5">2.6.1.97</ecNumber>
    </submittedName>
</protein>
<dbReference type="InterPro" id="IPR038250">
    <property type="entry name" value="TGT_C2_sf"/>
</dbReference>
<dbReference type="SUPFAM" id="SSF51713">
    <property type="entry name" value="tRNA-guanine transglycosylase"/>
    <property type="match status" value="1"/>
</dbReference>
<name>A0A4D6GV13_HALS9</name>
<reference evidence="5" key="3">
    <citation type="journal article" name="MicrobiologyOpen">
        <title>Whole-genome comparison between the type strain of Halobacterium salinarum (DSM 3754(T)) and the laboratory strains R1 and NRC-1.</title>
        <authorList>
            <person name="Pfeiffer F."/>
            <person name="Losensky G."/>
            <person name="Marchfelder A."/>
            <person name="Habermann B."/>
            <person name="Dyall-Smith M."/>
        </authorList>
    </citation>
    <scope>NUCLEOTIDE SEQUENCE</scope>
    <source>
        <strain evidence="5">91-R6</strain>
    </source>
</reference>
<evidence type="ECO:0000313" key="5">
    <source>
        <dbReference type="EMBL" id="QCC45623.1"/>
    </source>
</evidence>
<dbReference type="AlphaFoldDB" id="A0A4D6GV13"/>
<dbReference type="SUPFAM" id="SSF52141">
    <property type="entry name" value="Uracil-DNA glycosylase-like"/>
    <property type="match status" value="1"/>
</dbReference>
<gene>
    <name evidence="5" type="primary">arcS</name>
    <name evidence="5" type="synonym">tgtA2</name>
    <name evidence="6" type="ORF">APQ99_00397</name>
    <name evidence="5" type="ORF">HBSAL_09900</name>
</gene>
<dbReference type="UniPathway" id="UPA00393"/>
<dbReference type="Pfam" id="PF14810">
    <property type="entry name" value="TGT_C2"/>
    <property type="match status" value="1"/>
</dbReference>
<dbReference type="NCBIfam" id="TIGR00451">
    <property type="entry name" value="unchar_dom_2"/>
    <property type="match status" value="1"/>
</dbReference>
<dbReference type="InterPro" id="IPR029402">
    <property type="entry name" value="TGT_C2"/>
</dbReference>
<proteinExistence type="inferred from homology"/>
<dbReference type="InterPro" id="IPR050076">
    <property type="entry name" value="ArchSynthase1/Queuine_TRR"/>
</dbReference>
<keyword evidence="5" id="KW-0808">Transferase</keyword>
<evidence type="ECO:0000256" key="2">
    <source>
        <dbReference type="ARBA" id="ARBA00008906"/>
    </source>
</evidence>
<feature type="domain" description="PUA" evidence="4">
    <location>
        <begin position="517"/>
        <end position="584"/>
    </location>
</feature>
<dbReference type="GeneID" id="68694562"/>
<keyword evidence="3" id="KW-0819">tRNA processing</keyword>
<dbReference type="Gene3D" id="3.20.20.105">
    <property type="entry name" value="Queuine tRNA-ribosyltransferase-like"/>
    <property type="match status" value="1"/>
</dbReference>
<sequence length="585" mass="63504">MTEYFEIHERDAAARVGELRLSEPVTTPTLTDDVIADAGSRWTQPRETPEGDDAALTVLPHRGFPSGTADDVQASFAPDYPDVAFPSAAVVSPSTAADFGADAYVLSGAPGIVGHGSAFADAIVEARAAIPDDTALSLSGVATPRNVAMLVYAGVDLVNADRAVVRGTQGRYLTTEGAYDLADLDELPCSCPACQQPAADFDRTDCVDHNVNALEAELARVRRRIRDGRLRDYVEGQARHTAWLTAAMRELDQQYGYVEQRTPTFRDSLLLSSTQDALHRVEIQRFADRVTSRYRKRLDGHPLLLVPCSARKPYSDSQSHRQFQDAASYRAHVASITSPIGVVPQELELTYPAQHYDSVVTGRWSAEEKDFVARVLRRYLERTDYSRVIAHVPPEGYRDICERVAGDVDVPFEFTVADHPTTDESLGELNAALAGEDKIWVQEREAATLKAVADYYLGDGAGDAVFADIEVQGRYPKLQALDADTGDQLAALVPEYGSLSFTLAGARQWVASDAPTKRVEIDGFVPQGSVLAPGVIDASDDIRVGDEVVIEGPAAFAVGRARMPGPAMADATRGMAVQVRHCVER</sequence>
<dbReference type="InterPro" id="IPR036974">
    <property type="entry name" value="PUA_sf"/>
</dbReference>
<dbReference type="CDD" id="cd21149">
    <property type="entry name" value="PUA_archaeosine_TGT"/>
    <property type="match status" value="1"/>
</dbReference>
<dbReference type="PROSITE" id="PS50890">
    <property type="entry name" value="PUA"/>
    <property type="match status" value="1"/>
</dbReference>
<dbReference type="InterPro" id="IPR004521">
    <property type="entry name" value="Uncharacterised_CHP00451"/>
</dbReference>
<dbReference type="EMBL" id="CP038631">
    <property type="protein sequence ID" value="QCC45623.1"/>
    <property type="molecule type" value="Genomic_DNA"/>
</dbReference>
<dbReference type="PANTHER" id="PTHR46499:SF2">
    <property type="entry name" value="ARCHAEOSINE SYNTHASE"/>
    <property type="match status" value="1"/>
</dbReference>
<dbReference type="GO" id="GO:0005737">
    <property type="term" value="C:cytoplasm"/>
    <property type="evidence" value="ECO:0007669"/>
    <property type="project" value="TreeGrafter"/>
</dbReference>
<dbReference type="Pfam" id="PF17884">
    <property type="entry name" value="DUF5591"/>
    <property type="match status" value="1"/>
</dbReference>
<dbReference type="Gene3D" id="3.40.50.10630">
    <property type="entry name" value="Uracil-DNA glycosylase-like"/>
    <property type="match status" value="1"/>
</dbReference>
<evidence type="ECO:0000256" key="1">
    <source>
        <dbReference type="ARBA" id="ARBA00005030"/>
    </source>
</evidence>
<dbReference type="Proteomes" id="UP000296216">
    <property type="component" value="Chromosome"/>
</dbReference>
<dbReference type="InterPro" id="IPR015947">
    <property type="entry name" value="PUA-like_sf"/>
</dbReference>
<evidence type="ECO:0000256" key="3">
    <source>
        <dbReference type="ARBA" id="ARBA00022694"/>
    </source>
</evidence>
<dbReference type="Gene3D" id="2.30.130.10">
    <property type="entry name" value="PUA domain"/>
    <property type="match status" value="1"/>
</dbReference>
<dbReference type="InterPro" id="IPR002478">
    <property type="entry name" value="PUA"/>
</dbReference>
<dbReference type="InterPro" id="IPR002616">
    <property type="entry name" value="tRNA_ribo_trans-like"/>
</dbReference>
<dbReference type="GO" id="GO:0002099">
    <property type="term" value="P:tRNA wobble guanine modification"/>
    <property type="evidence" value="ECO:0007669"/>
    <property type="project" value="TreeGrafter"/>
</dbReference>
<dbReference type="EMBL" id="VRYN01000001">
    <property type="protein sequence ID" value="TYO81885.1"/>
    <property type="molecule type" value="Genomic_DNA"/>
</dbReference>
<reference evidence="5 7" key="1">
    <citation type="journal article" date="2019" name="Microbiol. Resour. Announc.">
        <title>The Genome Sequence of the Halobacterium salinarum Type Strain Is Closely Related to That of Laboratory Strains NRC-1 and R1.</title>
        <authorList>
            <person name="Pfeiffer F."/>
            <person name="Marchfelder A."/>
            <person name="Habermann B."/>
            <person name="Dyall-Smith M.L."/>
        </authorList>
    </citation>
    <scope>NUCLEOTIDE SEQUENCE [LARGE SCALE GENOMIC DNA]</scope>
    <source>
        <strain evidence="5">91-R6</strain>
        <strain evidence="7">ATCC 33171 / DSM 3754 / JCM 8978 / NBRC 102687 / NCIMB 764 / 91-R6</strain>
    </source>
</reference>
<organism evidence="5 7">
    <name type="scientific">Halobacterium salinarum (strain ATCC 33171 / DSM 3754 / JCM 8978 / NBRC 102687 / NCIMB 764 / 91-R6)</name>
    <dbReference type="NCBI Taxonomy" id="2597657"/>
    <lineage>
        <taxon>Archaea</taxon>
        <taxon>Methanobacteriati</taxon>
        <taxon>Methanobacteriota</taxon>
        <taxon>Stenosarchaea group</taxon>
        <taxon>Halobacteria</taxon>
        <taxon>Halobacteriales</taxon>
        <taxon>Halobacteriaceae</taxon>
        <taxon>Halobacterium</taxon>
    </lineage>
</organism>
<dbReference type="SMART" id="SM00359">
    <property type="entry name" value="PUA"/>
    <property type="match status" value="1"/>
</dbReference>
<dbReference type="SUPFAM" id="SSF88802">
    <property type="entry name" value="Pre-PUA domain"/>
    <property type="match status" value="1"/>
</dbReference>
<dbReference type="GO" id="GO:0002948">
    <property type="term" value="F:archaeosine synthase activity"/>
    <property type="evidence" value="ECO:0007669"/>
    <property type="project" value="UniProtKB-EC"/>
</dbReference>
<dbReference type="EC" id="2.6.1.97" evidence="5"/>
<dbReference type="Pfam" id="PF01702">
    <property type="entry name" value="TGT"/>
    <property type="match status" value="1"/>
</dbReference>
<reference evidence="6 8" key="2">
    <citation type="submission" date="2019-07" db="EMBL/GenBank/DDBJ databases">
        <title>Genomic Encyclopedia of Archaeal and Bacterial Type Strains, Phase II (KMG-II): from individual species to whole genera.</title>
        <authorList>
            <person name="Goeker M."/>
        </authorList>
    </citation>
    <scope>NUCLEOTIDE SEQUENCE [LARGE SCALE GENOMIC DNA]</scope>
    <source>
        <strain evidence="6 8">DSM 3754</strain>
    </source>
</reference>
<dbReference type="Pfam" id="PF01472">
    <property type="entry name" value="PUA"/>
    <property type="match status" value="1"/>
</dbReference>
<keyword evidence="5" id="KW-0032">Aminotransferase</keyword>
<comment type="similarity">
    <text evidence="2">Belongs to the archaeosine synthase type 1 family.</text>
</comment>